<name>A0A6L2LAB2_TANCI</name>
<evidence type="ECO:0008006" key="6">
    <source>
        <dbReference type="Google" id="ProtNLM"/>
    </source>
</evidence>
<organism evidence="5">
    <name type="scientific">Tanacetum cinerariifolium</name>
    <name type="common">Dalmatian daisy</name>
    <name type="synonym">Chrysanthemum cinerariifolium</name>
    <dbReference type="NCBI Taxonomy" id="118510"/>
    <lineage>
        <taxon>Eukaryota</taxon>
        <taxon>Viridiplantae</taxon>
        <taxon>Streptophyta</taxon>
        <taxon>Embryophyta</taxon>
        <taxon>Tracheophyta</taxon>
        <taxon>Spermatophyta</taxon>
        <taxon>Magnoliopsida</taxon>
        <taxon>eudicotyledons</taxon>
        <taxon>Gunneridae</taxon>
        <taxon>Pentapetalae</taxon>
        <taxon>asterids</taxon>
        <taxon>campanulids</taxon>
        <taxon>Asterales</taxon>
        <taxon>Asteraceae</taxon>
        <taxon>Asteroideae</taxon>
        <taxon>Anthemideae</taxon>
        <taxon>Anthemidinae</taxon>
        <taxon>Tanacetum</taxon>
    </lineage>
</organism>
<feature type="coiled-coil region" evidence="1">
    <location>
        <begin position="1071"/>
        <end position="1098"/>
    </location>
</feature>
<dbReference type="Pfam" id="PF03732">
    <property type="entry name" value="Retrotrans_gag"/>
    <property type="match status" value="1"/>
</dbReference>
<evidence type="ECO:0000256" key="2">
    <source>
        <dbReference type="SAM" id="MobiDB-lite"/>
    </source>
</evidence>
<dbReference type="InterPro" id="IPR043502">
    <property type="entry name" value="DNA/RNA_pol_sf"/>
</dbReference>
<feature type="domain" description="Retrotransposon gag" evidence="3">
    <location>
        <begin position="505"/>
        <end position="601"/>
    </location>
</feature>
<reference evidence="5" key="1">
    <citation type="journal article" date="2019" name="Sci. Rep.">
        <title>Draft genome of Tanacetum cinerariifolium, the natural source of mosquito coil.</title>
        <authorList>
            <person name="Yamashiro T."/>
            <person name="Shiraishi A."/>
            <person name="Satake H."/>
            <person name="Nakayama K."/>
        </authorList>
    </citation>
    <scope>NUCLEOTIDE SEQUENCE</scope>
</reference>
<dbReference type="AlphaFoldDB" id="A0A6L2LAB2"/>
<dbReference type="InterPro" id="IPR013103">
    <property type="entry name" value="RVT_2"/>
</dbReference>
<dbReference type="SUPFAM" id="SSF56672">
    <property type="entry name" value="DNA/RNA polymerases"/>
    <property type="match status" value="2"/>
</dbReference>
<dbReference type="InterPro" id="IPR005162">
    <property type="entry name" value="Retrotrans_gag_dom"/>
</dbReference>
<evidence type="ECO:0000259" key="4">
    <source>
        <dbReference type="Pfam" id="PF07727"/>
    </source>
</evidence>
<evidence type="ECO:0000259" key="3">
    <source>
        <dbReference type="Pfam" id="PF03732"/>
    </source>
</evidence>
<evidence type="ECO:0000313" key="5">
    <source>
        <dbReference type="EMBL" id="GEU58100.1"/>
    </source>
</evidence>
<dbReference type="EMBL" id="BKCJ010003945">
    <property type="protein sequence ID" value="GEU58100.1"/>
    <property type="molecule type" value="Genomic_DNA"/>
</dbReference>
<dbReference type="Pfam" id="PF07727">
    <property type="entry name" value="RVT_2"/>
    <property type="match status" value="1"/>
</dbReference>
<gene>
    <name evidence="5" type="ORF">Tci_030078</name>
</gene>
<accession>A0A6L2LAB2</accession>
<feature type="region of interest" description="Disordered" evidence="2">
    <location>
        <begin position="634"/>
        <end position="653"/>
    </location>
</feature>
<evidence type="ECO:0000256" key="1">
    <source>
        <dbReference type="SAM" id="Coils"/>
    </source>
</evidence>
<comment type="caution">
    <text evidence="5">The sequence shown here is derived from an EMBL/GenBank/DDBJ whole genome shotgun (WGS) entry which is preliminary data.</text>
</comment>
<sequence>SRAYRVYNKRTRVIMESIHVNFDELPKMASAHNSSDPAPTCQKMASVQISSNPAPECKTVALEHRSLSPGRNCKENVSHRDKTGFKDPDFLDRVYKVKKALYRLHQAPRSWHKGDILLVQVYVDDIIFGSTKKDLCNAFERLMHEKFQMCSMEELIFFLGLKVKEKKDWIFISQDKYVTKILKKFRFTKVKNASTPMETQNPLLKDEDGKEVDVYMYRSMIGSLVYLTSSKPNIMFVVCACARYQVNPKVSHFHGVKRIFRTSLDMKSTTGGCQFLRCRLISWQCKKQTVVANSMTEAEYAYTYYCQLKVNAARHNLLLMGEFISTSAHPIIVPSDSDIEDAFSATNTPDYTSASPDYSSVSSVNTSPNPSDDLSKYLLASLAISPFHDDPYLKVMQAYNATSNESLIPPQAPIAPPTVLHPSPVLPLSPMTSTLKMIIKDIENGSQEDINICSTMTQAAIKKLVVDSVVVALEAQAATMENTDNTKGTLDQEKLFNCTKDCKVKFATGTLTGEALSWWNSFAKPIRIQEAYKITWTEFRKLLIKKYCPRTEIKKIEDEFYHLIIKGNTLKTYIRRFQELAILYPTMVPTSDKLMEVFIGGYLEVTKLNFVQGTNDHKRKFDDRRTFTNNNYQNNCNNNSNHKNNHHQQQNRRQETFRVYATTPTEKKGILETFLCVKDVPYIIQDLALSSVRLATRSHFPKANNNAHERAYSLRNKNAHQDPNVAIDTTYDMEMADGNLVGTNTVIQGCTLILVNQPFEIDLMLIKLGSFDVVIGYHQLRVRDEDIPKTAFRMRHVIDSQGIHIDPTKIEAIKNWASPTTPIEATPFEALYGRKCRSPVCCAKVGDVQLTRPEIIHETTKKIVQIRQRLQAARDRKRNYANIRQNPLEFQVGDRVMLKVSPRKGAIRFRKRGKLNLRTFHVSNLKKYLSDESLVIPMKELRLDEKLNFVEEPIKIMDREVKHLKQSQQFWSTVVAKTKNEEEQIHVRVDGKKVIISEAFIRRDLQFASEEGVKFLPNSTIIEQLASMDEAVHKELGDSFQGTSSGGGPRCQEAMGDTIAQTRVLDLEKRKTTQANVINSLKRRVKKLEKRNRSRTHKLKMLYKVGLSARVESLDNEKSLDKDASKQGRRIDDIDADEDITLVIVQADAEMFDAEKDLDGEEVFVKQEVVADKEKSDEKDQIRLDEEATLKLQAEFDEEQRLAREKAKKELEANIALIETLDDVPAKIDVDHQLAERMQEEE</sequence>
<dbReference type="PANTHER" id="PTHR11439:SF495">
    <property type="entry name" value="REVERSE TRANSCRIPTASE, RNA-DEPENDENT DNA POLYMERASE-RELATED"/>
    <property type="match status" value="1"/>
</dbReference>
<keyword evidence="1" id="KW-0175">Coiled coil</keyword>
<proteinExistence type="predicted"/>
<feature type="domain" description="Reverse transcriptase Ty1/copia-type" evidence="4">
    <location>
        <begin position="117"/>
        <end position="198"/>
    </location>
</feature>
<dbReference type="PANTHER" id="PTHR11439">
    <property type="entry name" value="GAG-POL-RELATED RETROTRANSPOSON"/>
    <property type="match status" value="1"/>
</dbReference>
<protein>
    <recommendedName>
        <fullName evidence="6">Reverse transcriptase domain-containing protein</fullName>
    </recommendedName>
</protein>
<feature type="non-terminal residue" evidence="5">
    <location>
        <position position="1"/>
    </location>
</feature>